<dbReference type="Proteomes" id="UP000318294">
    <property type="component" value="Unassembled WGS sequence"/>
</dbReference>
<evidence type="ECO:0000313" key="4">
    <source>
        <dbReference type="Proteomes" id="UP000318294"/>
    </source>
</evidence>
<dbReference type="PANTHER" id="PTHR13420">
    <property type="entry name" value="UPF0235 PROTEIN C15ORF40"/>
    <property type="match status" value="1"/>
</dbReference>
<dbReference type="InterPro" id="IPR003746">
    <property type="entry name" value="DUF167"/>
</dbReference>
<gene>
    <name evidence="3" type="ORF">Tchar_00164</name>
</gene>
<evidence type="ECO:0000256" key="2">
    <source>
        <dbReference type="HAMAP-Rule" id="MF_00634"/>
    </source>
</evidence>
<dbReference type="EMBL" id="VJON01000002">
    <property type="protein sequence ID" value="TSE36118.1"/>
    <property type="molecule type" value="Genomic_DNA"/>
</dbReference>
<comment type="caution">
    <text evidence="3">The sequence shown here is derived from an EMBL/GenBank/DDBJ whole genome shotgun (WGS) entry which is preliminary data.</text>
</comment>
<dbReference type="Gene3D" id="3.30.1200.10">
    <property type="entry name" value="YggU-like"/>
    <property type="match status" value="1"/>
</dbReference>
<dbReference type="Pfam" id="PF02594">
    <property type="entry name" value="DUF167"/>
    <property type="match status" value="1"/>
</dbReference>
<dbReference type="HAMAP" id="MF_00634">
    <property type="entry name" value="UPF0235"/>
    <property type="match status" value="1"/>
</dbReference>
<dbReference type="SUPFAM" id="SSF69786">
    <property type="entry name" value="YggU-like"/>
    <property type="match status" value="1"/>
</dbReference>
<dbReference type="SMART" id="SM01152">
    <property type="entry name" value="DUF167"/>
    <property type="match status" value="1"/>
</dbReference>
<dbReference type="RefSeq" id="WP_144327208.1">
    <property type="nucleotide sequence ID" value="NZ_VJON01000002.1"/>
</dbReference>
<accession>A0A554XJZ8</accession>
<dbReference type="GO" id="GO:0005737">
    <property type="term" value="C:cytoplasm"/>
    <property type="evidence" value="ECO:0007669"/>
    <property type="project" value="TreeGrafter"/>
</dbReference>
<dbReference type="AlphaFoldDB" id="A0A554XJZ8"/>
<keyword evidence="4" id="KW-1185">Reference proteome</keyword>
<proteinExistence type="inferred from homology"/>
<evidence type="ECO:0000313" key="3">
    <source>
        <dbReference type="EMBL" id="TSE36118.1"/>
    </source>
</evidence>
<protein>
    <recommendedName>
        <fullName evidence="2">UPF0235 protein Tchar_00164</fullName>
    </recommendedName>
</protein>
<dbReference type="InterPro" id="IPR036591">
    <property type="entry name" value="YggU-like_sf"/>
</dbReference>
<comment type="similarity">
    <text evidence="1 2">Belongs to the UPF0235 family.</text>
</comment>
<dbReference type="PANTHER" id="PTHR13420:SF7">
    <property type="entry name" value="UPF0235 PROTEIN C15ORF40"/>
    <property type="match status" value="1"/>
</dbReference>
<sequence length="91" mass="9704">MASIVLYCQPGARITRVAGLHDGKPKIQLHAPPVDGAANDALVTFIAQRCGVPRSRVRIVHGHTSRLKCVEIEGLDEEAVRAALSAPSSPR</sequence>
<dbReference type="OrthoDB" id="9800587at2"/>
<dbReference type="NCBIfam" id="TIGR00251">
    <property type="entry name" value="DUF167 family protein"/>
    <property type="match status" value="1"/>
</dbReference>
<evidence type="ECO:0000256" key="1">
    <source>
        <dbReference type="ARBA" id="ARBA00010364"/>
    </source>
</evidence>
<name>A0A554XJZ8_9BURK</name>
<reference evidence="3 4" key="1">
    <citation type="submission" date="2019-07" db="EMBL/GenBank/DDBJ databases">
        <title>Tepidimonas charontis SPSP-6 draft genome.</title>
        <authorList>
            <person name="Da Costa M.S."/>
            <person name="Froufe H.J.C."/>
            <person name="Egas C."/>
            <person name="Albuquerque L."/>
        </authorList>
    </citation>
    <scope>NUCLEOTIDE SEQUENCE [LARGE SCALE GENOMIC DNA]</scope>
    <source>
        <strain evidence="3 4">SPSP-6</strain>
    </source>
</reference>
<organism evidence="3 4">
    <name type="scientific">Tepidimonas charontis</name>
    <dbReference type="NCBI Taxonomy" id="2267262"/>
    <lineage>
        <taxon>Bacteria</taxon>
        <taxon>Pseudomonadati</taxon>
        <taxon>Pseudomonadota</taxon>
        <taxon>Betaproteobacteria</taxon>
        <taxon>Burkholderiales</taxon>
        <taxon>Tepidimonas</taxon>
    </lineage>
</organism>